<evidence type="ECO:0000313" key="4">
    <source>
        <dbReference type="RefSeq" id="XP_033536617.1"/>
    </source>
</evidence>
<feature type="compositionally biased region" description="Low complexity" evidence="1">
    <location>
        <begin position="16"/>
        <end position="26"/>
    </location>
</feature>
<dbReference type="Proteomes" id="UP000504638">
    <property type="component" value="Unplaced"/>
</dbReference>
<dbReference type="OrthoDB" id="5598843at2759"/>
<reference evidence="2 4" key="1">
    <citation type="submission" date="2020-01" db="EMBL/GenBank/DDBJ databases">
        <authorList>
            <consortium name="DOE Joint Genome Institute"/>
            <person name="Haridas S."/>
            <person name="Albert R."/>
            <person name="Binder M."/>
            <person name="Bloem J."/>
            <person name="Labutti K."/>
            <person name="Salamov A."/>
            <person name="Andreopoulos B."/>
            <person name="Baker S.E."/>
            <person name="Barry K."/>
            <person name="Bills G."/>
            <person name="Bluhm B.H."/>
            <person name="Cannon C."/>
            <person name="Castanera R."/>
            <person name="Culley D.E."/>
            <person name="Daum C."/>
            <person name="Ezra D."/>
            <person name="Gonzalez J.B."/>
            <person name="Henrissat B."/>
            <person name="Kuo A."/>
            <person name="Liang C."/>
            <person name="Lipzen A."/>
            <person name="Lutzoni F."/>
            <person name="Magnuson J."/>
            <person name="Mondo S."/>
            <person name="Nolan M."/>
            <person name="Ohm R."/>
            <person name="Pangilinan J."/>
            <person name="Park H.-J."/>
            <person name="Ramirez L."/>
            <person name="Alfaro M."/>
            <person name="Sun H."/>
            <person name="Tritt A."/>
            <person name="Yoshinaga Y."/>
            <person name="Zwiers L.-H."/>
            <person name="Turgeon B.G."/>
            <person name="Goodwin S.B."/>
            <person name="Spatafora J.W."/>
            <person name="Crous P.W."/>
            <person name="Grigoriev I.V."/>
        </authorList>
    </citation>
    <scope>NUCLEOTIDE SEQUENCE</scope>
    <source>
        <strain evidence="2 4">CBS 781.70</strain>
    </source>
</reference>
<accession>A0A6G1GAL9</accession>
<reference evidence="4" key="3">
    <citation type="submission" date="2025-04" db="UniProtKB">
        <authorList>
            <consortium name="RefSeq"/>
        </authorList>
    </citation>
    <scope>IDENTIFICATION</scope>
    <source>
        <strain evidence="4">CBS 781.70</strain>
    </source>
</reference>
<dbReference type="AlphaFoldDB" id="A0A6G1GAL9"/>
<gene>
    <name evidence="2 4" type="ORF">P152DRAFT_447261</name>
</gene>
<keyword evidence="3" id="KW-1185">Reference proteome</keyword>
<protein>
    <submittedName>
        <fullName evidence="2 4">Uncharacterized protein</fullName>
    </submittedName>
</protein>
<dbReference type="EMBL" id="ML975152">
    <property type="protein sequence ID" value="KAF1814986.1"/>
    <property type="molecule type" value="Genomic_DNA"/>
</dbReference>
<evidence type="ECO:0000256" key="1">
    <source>
        <dbReference type="SAM" id="MobiDB-lite"/>
    </source>
</evidence>
<feature type="compositionally biased region" description="Basic and acidic residues" evidence="1">
    <location>
        <begin position="31"/>
        <end position="43"/>
    </location>
</feature>
<reference evidence="4" key="2">
    <citation type="submission" date="2020-04" db="EMBL/GenBank/DDBJ databases">
        <authorList>
            <consortium name="NCBI Genome Project"/>
        </authorList>
    </citation>
    <scope>NUCLEOTIDE SEQUENCE</scope>
    <source>
        <strain evidence="4">CBS 781.70</strain>
    </source>
</reference>
<proteinExistence type="predicted"/>
<feature type="region of interest" description="Disordered" evidence="1">
    <location>
        <begin position="1"/>
        <end position="94"/>
    </location>
</feature>
<evidence type="ECO:0000313" key="3">
    <source>
        <dbReference type="Proteomes" id="UP000504638"/>
    </source>
</evidence>
<evidence type="ECO:0000313" key="2">
    <source>
        <dbReference type="EMBL" id="KAF1814986.1"/>
    </source>
</evidence>
<sequence length="167" mass="17687">MSAASENRWRRPPPANLAAPQNPRQPSSGSSRDRSNTPSRDKQTGNLQSPGTNVWTRGASQKSSAPQSPGAASQSYASGKAAVSPADEKHVPVNGFNSAETKEFLKQCYTRAVGGADVRHWKPSDGSASAGKAAAWGSRPNAMASGQDFWVQLRKQIGNLESQVPKT</sequence>
<name>A0A6G1GAL9_9PEZI</name>
<dbReference type="RefSeq" id="XP_033536617.1">
    <property type="nucleotide sequence ID" value="XM_033677980.1"/>
</dbReference>
<feature type="compositionally biased region" description="Low complexity" evidence="1">
    <location>
        <begin position="58"/>
        <end position="79"/>
    </location>
</feature>
<dbReference type="GeneID" id="54418550"/>
<organism evidence="2">
    <name type="scientific">Eremomyces bilateralis CBS 781.70</name>
    <dbReference type="NCBI Taxonomy" id="1392243"/>
    <lineage>
        <taxon>Eukaryota</taxon>
        <taxon>Fungi</taxon>
        <taxon>Dikarya</taxon>
        <taxon>Ascomycota</taxon>
        <taxon>Pezizomycotina</taxon>
        <taxon>Dothideomycetes</taxon>
        <taxon>Dothideomycetes incertae sedis</taxon>
        <taxon>Eremomycetales</taxon>
        <taxon>Eremomycetaceae</taxon>
        <taxon>Eremomyces</taxon>
    </lineage>
</organism>
<feature type="compositionally biased region" description="Polar residues" evidence="1">
    <location>
        <begin position="44"/>
        <end position="55"/>
    </location>
</feature>